<evidence type="ECO:0000313" key="1">
    <source>
        <dbReference type="EMBL" id="KAK7062238.1"/>
    </source>
</evidence>
<proteinExistence type="predicted"/>
<dbReference type="EMBL" id="JAWWNJ010000002">
    <property type="protein sequence ID" value="KAK7062238.1"/>
    <property type="molecule type" value="Genomic_DNA"/>
</dbReference>
<dbReference type="EMBL" id="JAWWNJ010000002">
    <property type="protein sequence ID" value="KAK7062244.1"/>
    <property type="molecule type" value="Genomic_DNA"/>
</dbReference>
<accession>A0AAW0EDI9</accession>
<name>A0AAW0EDI9_9AGAR</name>
<reference evidence="1 4" key="1">
    <citation type="journal article" date="2024" name="J Genomics">
        <title>Draft genome sequencing and assembly of Favolaschia claudopus CIRM-BRFM 2984 isolated from oak limbs.</title>
        <authorList>
            <person name="Navarro D."/>
            <person name="Drula E."/>
            <person name="Chaduli D."/>
            <person name="Cazenave R."/>
            <person name="Ahrendt S."/>
            <person name="Wang J."/>
            <person name="Lipzen A."/>
            <person name="Daum C."/>
            <person name="Barry K."/>
            <person name="Grigoriev I.V."/>
            <person name="Favel A."/>
            <person name="Rosso M.N."/>
            <person name="Martin F."/>
        </authorList>
    </citation>
    <scope>NUCLEOTIDE SEQUENCE [LARGE SCALE GENOMIC DNA]</scope>
    <source>
        <strain evidence="1 4">CIRM-BRFM 2984</strain>
    </source>
</reference>
<organism evidence="1 4">
    <name type="scientific">Favolaschia claudopus</name>
    <dbReference type="NCBI Taxonomy" id="2862362"/>
    <lineage>
        <taxon>Eukaryota</taxon>
        <taxon>Fungi</taxon>
        <taxon>Dikarya</taxon>
        <taxon>Basidiomycota</taxon>
        <taxon>Agaricomycotina</taxon>
        <taxon>Agaricomycetes</taxon>
        <taxon>Agaricomycetidae</taxon>
        <taxon>Agaricales</taxon>
        <taxon>Marasmiineae</taxon>
        <taxon>Mycenaceae</taxon>
        <taxon>Favolaschia</taxon>
    </lineage>
</organism>
<dbReference type="Gene3D" id="3.80.10.10">
    <property type="entry name" value="Ribonuclease Inhibitor"/>
    <property type="match status" value="1"/>
</dbReference>
<keyword evidence="4" id="KW-1185">Reference proteome</keyword>
<evidence type="ECO:0000313" key="4">
    <source>
        <dbReference type="Proteomes" id="UP001362999"/>
    </source>
</evidence>
<gene>
    <name evidence="1" type="ORF">R3P38DRAFT_2834230</name>
    <name evidence="2" type="ORF">R3P38DRAFT_2834238</name>
    <name evidence="3" type="ORF">R3P38DRAFT_2834245</name>
</gene>
<evidence type="ECO:0000313" key="3">
    <source>
        <dbReference type="EMBL" id="KAK7062244.1"/>
    </source>
</evidence>
<dbReference type="EMBL" id="JAWWNJ010000002">
    <property type="protein sequence ID" value="KAK7062241.1"/>
    <property type="molecule type" value="Genomic_DNA"/>
</dbReference>
<evidence type="ECO:0008006" key="5">
    <source>
        <dbReference type="Google" id="ProtNLM"/>
    </source>
</evidence>
<evidence type="ECO:0000313" key="2">
    <source>
        <dbReference type="EMBL" id="KAK7062241.1"/>
    </source>
</evidence>
<sequence length="374" mass="41643">MLSAPIPPEICALVCDEVKTPGELALLCRTSTIFRAQAQQLLYRSINLQTCSMRKVRSWAVVIARNTHLAVLVQALALYLPIDISFDALDAHKVGRALASCTNLKELRVSGPDPPSGFLHGSNWRWMLTNCFFHLTKFENLYLCDNSIKYFYSNQNQLSVLVTYNSSYFSDRQNLLPALTAVGMTQMSHLPAGKALERIEIGLEADMLPLLQYKSTLTTLNLVRHWHDSQFSIGHAIKAVAESLPNIVHLGLVEPEEFLPCSQEQTSTATLQLFSRLETFTLSMLNVDAFVINEAPPHDLSDAAGVHDLSYAVLMACPTLRRVAICAEVAEGKPLASLFTRSAAGLVKHESRTGFGFEEFSMFWNDGPSEWSRY</sequence>
<dbReference type="SUPFAM" id="SSF52047">
    <property type="entry name" value="RNI-like"/>
    <property type="match status" value="1"/>
</dbReference>
<dbReference type="InterPro" id="IPR032675">
    <property type="entry name" value="LRR_dom_sf"/>
</dbReference>
<protein>
    <recommendedName>
        <fullName evidence="5">F-box domain-containing protein</fullName>
    </recommendedName>
</protein>
<dbReference type="Proteomes" id="UP001362999">
    <property type="component" value="Unassembled WGS sequence"/>
</dbReference>
<dbReference type="AlphaFoldDB" id="A0AAW0EDI9"/>
<comment type="caution">
    <text evidence="1">The sequence shown here is derived from an EMBL/GenBank/DDBJ whole genome shotgun (WGS) entry which is preliminary data.</text>
</comment>